<gene>
    <name evidence="2" type="ORF">QWY31_05880</name>
</gene>
<organism evidence="2 3">
    <name type="scientific">Shiella aurantiaca</name>
    <dbReference type="NCBI Taxonomy" id="3058365"/>
    <lineage>
        <taxon>Bacteria</taxon>
        <taxon>Pseudomonadati</taxon>
        <taxon>Bacteroidota</taxon>
        <taxon>Cytophagia</taxon>
        <taxon>Cytophagales</taxon>
        <taxon>Shiellaceae</taxon>
        <taxon>Shiella</taxon>
    </lineage>
</organism>
<accession>A0ABT8F3J0</accession>
<protein>
    <recommendedName>
        <fullName evidence="4">DUF2946 domain-containing protein</fullName>
    </recommendedName>
</protein>
<feature type="transmembrane region" description="Helical" evidence="1">
    <location>
        <begin position="20"/>
        <end position="38"/>
    </location>
</feature>
<keyword evidence="3" id="KW-1185">Reference proteome</keyword>
<evidence type="ECO:0000313" key="2">
    <source>
        <dbReference type="EMBL" id="MDN4165022.1"/>
    </source>
</evidence>
<name>A0ABT8F3J0_9BACT</name>
<dbReference type="EMBL" id="JAUHJS010000002">
    <property type="protein sequence ID" value="MDN4165022.1"/>
    <property type="molecule type" value="Genomic_DNA"/>
</dbReference>
<proteinExistence type="predicted"/>
<evidence type="ECO:0008006" key="4">
    <source>
        <dbReference type="Google" id="ProtNLM"/>
    </source>
</evidence>
<dbReference type="Proteomes" id="UP001168552">
    <property type="component" value="Unassembled WGS sequence"/>
</dbReference>
<evidence type="ECO:0000313" key="3">
    <source>
        <dbReference type="Proteomes" id="UP001168552"/>
    </source>
</evidence>
<keyword evidence="1" id="KW-0472">Membrane</keyword>
<dbReference type="RefSeq" id="WP_320003546.1">
    <property type="nucleotide sequence ID" value="NZ_JAUHJS010000002.1"/>
</dbReference>
<comment type="caution">
    <text evidence="2">The sequence shown here is derived from an EMBL/GenBank/DDBJ whole genome shotgun (WGS) entry which is preliminary data.</text>
</comment>
<keyword evidence="1" id="KW-1133">Transmembrane helix</keyword>
<reference evidence="2" key="1">
    <citation type="submission" date="2023-06" db="EMBL/GenBank/DDBJ databases">
        <title>Cytophagales bacterium Strain LB-30, isolated from soil.</title>
        <authorList>
            <person name="Liu B."/>
        </authorList>
    </citation>
    <scope>NUCLEOTIDE SEQUENCE</scope>
    <source>
        <strain evidence="2">LB-30</strain>
    </source>
</reference>
<evidence type="ECO:0000256" key="1">
    <source>
        <dbReference type="SAM" id="Phobius"/>
    </source>
</evidence>
<keyword evidence="1" id="KW-0812">Transmembrane</keyword>
<sequence>MNTHLAIVYTHLKAQLKQVMIGVWLVLFSFIVIVRPILPFAEYALRKEYIAQNLCKNKDLPELQCEGKCYFMQQLKKSQETAPNQDSPNQSRLSFHDCFFIQDAALSGLPVSLMLLHTTEGAHASFYQSIVLERLVPPPQA</sequence>